<evidence type="ECO:0000313" key="2">
    <source>
        <dbReference type="Proteomes" id="UP000233469"/>
    </source>
</evidence>
<protein>
    <submittedName>
        <fullName evidence="1">Uncharacterized protein</fullName>
    </submittedName>
</protein>
<evidence type="ECO:0000313" key="1">
    <source>
        <dbReference type="EMBL" id="PKK66210.1"/>
    </source>
</evidence>
<reference evidence="1 2" key="2">
    <citation type="submission" date="2017-10" db="EMBL/GenBank/DDBJ databases">
        <title>Extensive intraspecific genome diversity in a model arbuscular mycorrhizal fungus.</title>
        <authorList>
            <person name="Chen E.C.H."/>
            <person name="Morin E."/>
            <person name="Baudet D."/>
            <person name="Noel J."/>
            <person name="Ndikumana S."/>
            <person name="Charron P."/>
            <person name="St-Onge C."/>
            <person name="Giorgi J."/>
            <person name="Grigoriev I.V."/>
            <person name="Roux C."/>
            <person name="Martin F.M."/>
            <person name="Corradi N."/>
        </authorList>
    </citation>
    <scope>NUCLEOTIDE SEQUENCE [LARGE SCALE GENOMIC DNA]</scope>
    <source>
        <strain evidence="1 2">C2</strain>
    </source>
</reference>
<comment type="caution">
    <text evidence="1">The sequence shown here is derived from an EMBL/GenBank/DDBJ whole genome shotgun (WGS) entry which is preliminary data.</text>
</comment>
<reference evidence="1 2" key="1">
    <citation type="submission" date="2016-04" db="EMBL/GenBank/DDBJ databases">
        <title>Genome analyses suggest a sexual origin of heterokaryosis in a supposedly ancient asexual fungus.</title>
        <authorList>
            <person name="Ropars J."/>
            <person name="Sedzielewska K."/>
            <person name="Noel J."/>
            <person name="Charron P."/>
            <person name="Farinelli L."/>
            <person name="Marton T."/>
            <person name="Kruger M."/>
            <person name="Pelin A."/>
            <person name="Brachmann A."/>
            <person name="Corradi N."/>
        </authorList>
    </citation>
    <scope>NUCLEOTIDE SEQUENCE [LARGE SCALE GENOMIC DNA]</scope>
    <source>
        <strain evidence="1 2">C2</strain>
    </source>
</reference>
<dbReference type="Proteomes" id="UP000233469">
    <property type="component" value="Unassembled WGS sequence"/>
</dbReference>
<sequence>MISIYTNYRILDFYKDLYKEKLDDGEVIFKREFHLHLFNIYLLLFRLISEILVSGLRCSQAC</sequence>
<proteinExistence type="predicted"/>
<dbReference type="AlphaFoldDB" id="A0A2N1MXA3"/>
<accession>A0A2N1MXA3</accession>
<name>A0A2N1MXA3_9GLOM</name>
<organism evidence="1 2">
    <name type="scientific">Rhizophagus irregularis</name>
    <dbReference type="NCBI Taxonomy" id="588596"/>
    <lineage>
        <taxon>Eukaryota</taxon>
        <taxon>Fungi</taxon>
        <taxon>Fungi incertae sedis</taxon>
        <taxon>Mucoromycota</taxon>
        <taxon>Glomeromycotina</taxon>
        <taxon>Glomeromycetes</taxon>
        <taxon>Glomerales</taxon>
        <taxon>Glomeraceae</taxon>
        <taxon>Rhizophagus</taxon>
    </lineage>
</organism>
<gene>
    <name evidence="1" type="ORF">RhiirC2_41293</name>
</gene>
<dbReference type="EMBL" id="LLXL01001127">
    <property type="protein sequence ID" value="PKK66210.1"/>
    <property type="molecule type" value="Genomic_DNA"/>
</dbReference>